<dbReference type="KEGG" id="csm:CSUB8521_1760"/>
<gene>
    <name evidence="1" type="ORF">CSUB8521_1760</name>
</gene>
<reference evidence="1 2" key="1">
    <citation type="journal article" date="2014" name="Genome Biol. Evol.">
        <title>Comparative Genomics of the Campylobacter lari Group.</title>
        <authorList>
            <person name="Miller W.G."/>
            <person name="Yee E."/>
            <person name="Chapman M.H."/>
            <person name="Smith T.P."/>
            <person name="Bono J.L."/>
            <person name="Huynh S."/>
            <person name="Parker C.T."/>
            <person name="Vandamme P."/>
            <person name="Luong K."/>
            <person name="Korlach J."/>
        </authorList>
    </citation>
    <scope>NUCLEOTIDE SEQUENCE [LARGE SCALE GENOMIC DNA]</scope>
    <source>
        <strain evidence="1 2">LMG 24374</strain>
    </source>
</reference>
<organism evidence="1 2">
    <name type="scientific">Campylobacter subantarcticus LMG 24374</name>
    <dbReference type="NCBI Taxonomy" id="1388751"/>
    <lineage>
        <taxon>Bacteria</taxon>
        <taxon>Pseudomonadati</taxon>
        <taxon>Campylobacterota</taxon>
        <taxon>Epsilonproteobacteria</taxon>
        <taxon>Campylobacterales</taxon>
        <taxon>Campylobacteraceae</taxon>
        <taxon>Campylobacter</taxon>
    </lineage>
</organism>
<name>A0A0A8HC67_9BACT</name>
<proteinExistence type="predicted"/>
<dbReference type="Proteomes" id="UP000031135">
    <property type="component" value="Chromosome"/>
</dbReference>
<dbReference type="HOGENOM" id="CLU_136117_1_0_7"/>
<accession>A0A0A8HC67</accession>
<evidence type="ECO:0000313" key="1">
    <source>
        <dbReference type="EMBL" id="AJC91557.1"/>
    </source>
</evidence>
<dbReference type="PROSITE" id="PS51257">
    <property type="entry name" value="PROKAR_LIPOPROTEIN"/>
    <property type="match status" value="1"/>
</dbReference>
<dbReference type="AlphaFoldDB" id="A0A0A8HC67"/>
<keyword evidence="1" id="KW-0449">Lipoprotein</keyword>
<dbReference type="OrthoDB" id="5373103at2"/>
<dbReference type="EMBL" id="CP007772">
    <property type="protein sequence ID" value="AJC91557.1"/>
    <property type="molecule type" value="Genomic_DNA"/>
</dbReference>
<sequence length="159" mass="18589">MKKIHQLIFLGFVCVILGACAMKNKTHTQSAYIVLKTPQIKFADYGFLYKGSHFTKLEFYNASKALFELKITDQICINSVCYAKKKFNQRFFNNEYYEDFLEDIIHKKPIFYGKNKKNHSCGFSQKISSKNYDISYEVCDESINFSDIKNKIKLSIKPI</sequence>
<evidence type="ECO:0000313" key="2">
    <source>
        <dbReference type="Proteomes" id="UP000031135"/>
    </source>
</evidence>
<dbReference type="RefSeq" id="WP_039664707.1">
    <property type="nucleotide sequence ID" value="NZ_CP007772.1"/>
</dbReference>
<protein>
    <submittedName>
        <fullName evidence="1">Putative lipoprotein</fullName>
    </submittedName>
</protein>